<dbReference type="Gene3D" id="3.40.50.720">
    <property type="entry name" value="NAD(P)-binding Rossmann-like Domain"/>
    <property type="match status" value="1"/>
</dbReference>
<dbReference type="GeneID" id="81362309"/>
<keyword evidence="2" id="KW-1185">Reference proteome</keyword>
<gene>
    <name evidence="1" type="ORF">N7532_010839</name>
</gene>
<sequence length="186" mass="20006">MHALFNCSFLSLPHPRLEAVREDAQKLGCASAVGSNAIQLVCAVGFEVLTTALEEKTSKVVKDVTAQLDVSECVGIFQAAGLEESIVPCLEIAKKERNEVFVVTTTPLQGVKIPEGLNVKMVFGDGPDNILPIWEEEYLPQTLIQRGCLVASEPLVLVTKGLESIQEGFNLMRKGVSAGKVVVIGE</sequence>
<dbReference type="EMBL" id="JAPQKI010000010">
    <property type="protein sequence ID" value="KAJ5086068.1"/>
    <property type="molecule type" value="Genomic_DNA"/>
</dbReference>
<protein>
    <submittedName>
        <fullName evidence="1">GroES-like protein</fullName>
    </submittedName>
</protein>
<evidence type="ECO:0000313" key="2">
    <source>
        <dbReference type="Proteomes" id="UP001149074"/>
    </source>
</evidence>
<evidence type="ECO:0000313" key="1">
    <source>
        <dbReference type="EMBL" id="KAJ5086068.1"/>
    </source>
</evidence>
<accession>A0A9W9JYB3</accession>
<dbReference type="OrthoDB" id="48317at2759"/>
<name>A0A9W9JYB3_9EURO</name>
<reference evidence="1" key="2">
    <citation type="journal article" date="2023" name="IMA Fungus">
        <title>Comparative genomic study of the Penicillium genus elucidates a diverse pangenome and 15 lateral gene transfer events.</title>
        <authorList>
            <person name="Petersen C."/>
            <person name="Sorensen T."/>
            <person name="Nielsen M.R."/>
            <person name="Sondergaard T.E."/>
            <person name="Sorensen J.L."/>
            <person name="Fitzpatrick D.A."/>
            <person name="Frisvad J.C."/>
            <person name="Nielsen K.L."/>
        </authorList>
    </citation>
    <scope>NUCLEOTIDE SEQUENCE</scope>
    <source>
        <strain evidence="1">IBT 30761</strain>
    </source>
</reference>
<organism evidence="1 2">
    <name type="scientific">Penicillium argentinense</name>
    <dbReference type="NCBI Taxonomy" id="1131581"/>
    <lineage>
        <taxon>Eukaryota</taxon>
        <taxon>Fungi</taxon>
        <taxon>Dikarya</taxon>
        <taxon>Ascomycota</taxon>
        <taxon>Pezizomycotina</taxon>
        <taxon>Eurotiomycetes</taxon>
        <taxon>Eurotiomycetidae</taxon>
        <taxon>Eurotiales</taxon>
        <taxon>Aspergillaceae</taxon>
        <taxon>Penicillium</taxon>
    </lineage>
</organism>
<dbReference type="RefSeq" id="XP_056470746.1">
    <property type="nucleotide sequence ID" value="XM_056623330.1"/>
</dbReference>
<dbReference type="AlphaFoldDB" id="A0A9W9JYB3"/>
<dbReference type="Proteomes" id="UP001149074">
    <property type="component" value="Unassembled WGS sequence"/>
</dbReference>
<dbReference type="Gene3D" id="3.90.180.10">
    <property type="entry name" value="Medium-chain alcohol dehydrogenases, catalytic domain"/>
    <property type="match status" value="1"/>
</dbReference>
<reference evidence="1" key="1">
    <citation type="submission" date="2022-11" db="EMBL/GenBank/DDBJ databases">
        <authorList>
            <person name="Petersen C."/>
        </authorList>
    </citation>
    <scope>NUCLEOTIDE SEQUENCE</scope>
    <source>
        <strain evidence="1">IBT 30761</strain>
    </source>
</reference>
<comment type="caution">
    <text evidence="1">The sequence shown here is derived from an EMBL/GenBank/DDBJ whole genome shotgun (WGS) entry which is preliminary data.</text>
</comment>
<proteinExistence type="predicted"/>